<feature type="region of interest" description="Disordered" evidence="3">
    <location>
        <begin position="1"/>
        <end position="27"/>
    </location>
</feature>
<dbReference type="SUPFAM" id="SSF53756">
    <property type="entry name" value="UDP-Glycosyltransferase/glycogen phosphorylase"/>
    <property type="match status" value="1"/>
</dbReference>
<dbReference type="STRING" id="83401.SAMN05421742_104122"/>
<evidence type="ECO:0000256" key="2">
    <source>
        <dbReference type="ARBA" id="ARBA00022679"/>
    </source>
</evidence>
<dbReference type="InterPro" id="IPR051199">
    <property type="entry name" value="LPS_LOS_Heptosyltrfase"/>
</dbReference>
<evidence type="ECO:0000256" key="1">
    <source>
        <dbReference type="ARBA" id="ARBA00022676"/>
    </source>
</evidence>
<name>A0A1G7ZJ57_9PROT</name>
<keyword evidence="5" id="KW-1185">Reference proteome</keyword>
<evidence type="ECO:0000313" key="5">
    <source>
        <dbReference type="Proteomes" id="UP000217076"/>
    </source>
</evidence>
<dbReference type="Gene3D" id="3.40.50.2000">
    <property type="entry name" value="Glycogen Phosphorylase B"/>
    <property type="match status" value="2"/>
</dbReference>
<dbReference type="RefSeq" id="WP_092617811.1">
    <property type="nucleotide sequence ID" value="NZ_FNCV01000004.1"/>
</dbReference>
<sequence>MPGRRRPAAPPPEERDHKTLGTRPPAPGQRRILVIKLSALGDFVQALGPCAAIRDYHPDDHITLLTTPPFVDLAEASPYFDAVEIDTRPKIWELKALKRLIRLLNQNFDRVYDLQTSDRSSRYFQLMGGPKGGPEWSGIAKGCSHPHTNPRRDKMHTIERQASQLAMAGIFEVGLPDLSWIQSDVGRLGLPERYALLVPGGAPHRPEKRWPAQFYGEIGRWLVERGVTPVILGTKSEQPEAWVIEAICPEAVNLLEKTSLFDIAPLARGAALAVGNDTGPMHLIALSDCPSVVVYSYASDPALCGQRGAAVKILRQPIAADVRLSEVREAIGEVAGLG</sequence>
<accession>A0A1G7ZJ57</accession>
<dbReference type="CDD" id="cd03789">
    <property type="entry name" value="GT9_LPS_heptosyltransferase"/>
    <property type="match status" value="1"/>
</dbReference>
<dbReference type="Pfam" id="PF01075">
    <property type="entry name" value="Glyco_transf_9"/>
    <property type="match status" value="1"/>
</dbReference>
<dbReference type="EMBL" id="FNCV01000004">
    <property type="protein sequence ID" value="SDH08586.1"/>
    <property type="molecule type" value="Genomic_DNA"/>
</dbReference>
<gene>
    <name evidence="4" type="ORF">SAMN05421742_104122</name>
</gene>
<dbReference type="PANTHER" id="PTHR30160">
    <property type="entry name" value="TETRAACYLDISACCHARIDE 4'-KINASE-RELATED"/>
    <property type="match status" value="1"/>
</dbReference>
<protein>
    <submittedName>
        <fullName evidence="4">ADP-heptose:LPS heptosyltransferase</fullName>
    </submittedName>
</protein>
<keyword evidence="2 4" id="KW-0808">Transferase</keyword>
<dbReference type="GO" id="GO:0008713">
    <property type="term" value="F:ADP-heptose-lipopolysaccharide heptosyltransferase activity"/>
    <property type="evidence" value="ECO:0007669"/>
    <property type="project" value="TreeGrafter"/>
</dbReference>
<organism evidence="4 5">
    <name type="scientific">Roseospirillum parvum</name>
    <dbReference type="NCBI Taxonomy" id="83401"/>
    <lineage>
        <taxon>Bacteria</taxon>
        <taxon>Pseudomonadati</taxon>
        <taxon>Pseudomonadota</taxon>
        <taxon>Alphaproteobacteria</taxon>
        <taxon>Rhodospirillales</taxon>
        <taxon>Rhodospirillaceae</taxon>
        <taxon>Roseospirillum</taxon>
    </lineage>
</organism>
<keyword evidence="1" id="KW-0328">Glycosyltransferase</keyword>
<proteinExistence type="predicted"/>
<evidence type="ECO:0000313" key="4">
    <source>
        <dbReference type="EMBL" id="SDH08586.1"/>
    </source>
</evidence>
<dbReference type="AlphaFoldDB" id="A0A1G7ZJ57"/>
<dbReference type="Proteomes" id="UP000217076">
    <property type="component" value="Unassembled WGS sequence"/>
</dbReference>
<dbReference type="OrthoDB" id="9807356at2"/>
<dbReference type="InterPro" id="IPR002201">
    <property type="entry name" value="Glyco_trans_9"/>
</dbReference>
<dbReference type="GO" id="GO:0005829">
    <property type="term" value="C:cytosol"/>
    <property type="evidence" value="ECO:0007669"/>
    <property type="project" value="TreeGrafter"/>
</dbReference>
<dbReference type="GO" id="GO:0009244">
    <property type="term" value="P:lipopolysaccharide core region biosynthetic process"/>
    <property type="evidence" value="ECO:0007669"/>
    <property type="project" value="TreeGrafter"/>
</dbReference>
<reference evidence="5" key="1">
    <citation type="submission" date="2016-10" db="EMBL/GenBank/DDBJ databases">
        <authorList>
            <person name="Varghese N."/>
            <person name="Submissions S."/>
        </authorList>
    </citation>
    <scope>NUCLEOTIDE SEQUENCE [LARGE SCALE GENOMIC DNA]</scope>
    <source>
        <strain evidence="5">930I</strain>
    </source>
</reference>
<evidence type="ECO:0000256" key="3">
    <source>
        <dbReference type="SAM" id="MobiDB-lite"/>
    </source>
</evidence>